<evidence type="ECO:0000313" key="3">
    <source>
        <dbReference type="EMBL" id="MFD1233792.1"/>
    </source>
</evidence>
<feature type="transmembrane region" description="Helical" evidence="2">
    <location>
        <begin position="6"/>
        <end position="27"/>
    </location>
</feature>
<feature type="region of interest" description="Disordered" evidence="1">
    <location>
        <begin position="49"/>
        <end position="79"/>
    </location>
</feature>
<protein>
    <submittedName>
        <fullName evidence="3">Uncharacterized protein</fullName>
    </submittedName>
</protein>
<organism evidence="3 4">
    <name type="scientific">Pseudonocardia benzenivorans</name>
    <dbReference type="NCBI Taxonomy" id="228005"/>
    <lineage>
        <taxon>Bacteria</taxon>
        <taxon>Bacillati</taxon>
        <taxon>Actinomycetota</taxon>
        <taxon>Actinomycetes</taxon>
        <taxon>Pseudonocardiales</taxon>
        <taxon>Pseudonocardiaceae</taxon>
        <taxon>Pseudonocardia</taxon>
    </lineage>
</organism>
<comment type="caution">
    <text evidence="3">The sequence shown here is derived from an EMBL/GenBank/DDBJ whole genome shotgun (WGS) entry which is preliminary data.</text>
</comment>
<keyword evidence="2" id="KW-1133">Transmembrane helix</keyword>
<dbReference type="Proteomes" id="UP001597182">
    <property type="component" value="Unassembled WGS sequence"/>
</dbReference>
<evidence type="ECO:0000313" key="4">
    <source>
        <dbReference type="Proteomes" id="UP001597182"/>
    </source>
</evidence>
<sequence>MSVWETIGIYVLIPAAVFGAFYALIVGRGRARRPRYRVGQPWDHEPLFWSANPAGTGQSAGSTDDPTATAGRGGARGSW</sequence>
<evidence type="ECO:0000256" key="1">
    <source>
        <dbReference type="SAM" id="MobiDB-lite"/>
    </source>
</evidence>
<name>A0ABW3VFI0_9PSEU</name>
<keyword evidence="2" id="KW-0472">Membrane</keyword>
<accession>A0ABW3VFI0</accession>
<reference evidence="4" key="1">
    <citation type="journal article" date="2019" name="Int. J. Syst. Evol. Microbiol.">
        <title>The Global Catalogue of Microorganisms (GCM) 10K type strain sequencing project: providing services to taxonomists for standard genome sequencing and annotation.</title>
        <authorList>
            <consortium name="The Broad Institute Genomics Platform"/>
            <consortium name="The Broad Institute Genome Sequencing Center for Infectious Disease"/>
            <person name="Wu L."/>
            <person name="Ma J."/>
        </authorList>
    </citation>
    <scope>NUCLEOTIDE SEQUENCE [LARGE SCALE GENOMIC DNA]</scope>
    <source>
        <strain evidence="4">CCUG 49018</strain>
    </source>
</reference>
<evidence type="ECO:0000256" key="2">
    <source>
        <dbReference type="SAM" id="Phobius"/>
    </source>
</evidence>
<dbReference type="RefSeq" id="WP_013674026.1">
    <property type="nucleotide sequence ID" value="NZ_BAABKS010000062.1"/>
</dbReference>
<proteinExistence type="predicted"/>
<keyword evidence="2" id="KW-0812">Transmembrane</keyword>
<dbReference type="EMBL" id="JBHTMB010000084">
    <property type="protein sequence ID" value="MFD1233792.1"/>
    <property type="molecule type" value="Genomic_DNA"/>
</dbReference>
<feature type="compositionally biased region" description="Polar residues" evidence="1">
    <location>
        <begin position="53"/>
        <end position="66"/>
    </location>
</feature>
<keyword evidence="4" id="KW-1185">Reference proteome</keyword>
<gene>
    <name evidence="3" type="ORF">ACFQ34_10905</name>
</gene>